<reference evidence="4" key="1">
    <citation type="journal article" date="2019" name="Int. J. Syst. Evol. Microbiol.">
        <title>The Global Catalogue of Microorganisms (GCM) 10K type strain sequencing project: providing services to taxonomists for standard genome sequencing and annotation.</title>
        <authorList>
            <consortium name="The Broad Institute Genomics Platform"/>
            <consortium name="The Broad Institute Genome Sequencing Center for Infectious Disease"/>
            <person name="Wu L."/>
            <person name="Ma J."/>
        </authorList>
    </citation>
    <scope>NUCLEOTIDE SEQUENCE [LARGE SCALE GENOMIC DNA]</scope>
    <source>
        <strain evidence="4">KACC 13778</strain>
    </source>
</reference>
<feature type="domain" description="Bacterial Ig-like" evidence="2">
    <location>
        <begin position="200"/>
        <end position="283"/>
    </location>
</feature>
<dbReference type="RefSeq" id="WP_345175890.1">
    <property type="nucleotide sequence ID" value="NZ_BAABFQ010000005.1"/>
</dbReference>
<evidence type="ECO:0000313" key="3">
    <source>
        <dbReference type="EMBL" id="MFC5494823.1"/>
    </source>
</evidence>
<organism evidence="3 4">
    <name type="scientific">Nocardioides caricicola</name>
    <dbReference type="NCBI Taxonomy" id="634770"/>
    <lineage>
        <taxon>Bacteria</taxon>
        <taxon>Bacillati</taxon>
        <taxon>Actinomycetota</taxon>
        <taxon>Actinomycetes</taxon>
        <taxon>Propionibacteriales</taxon>
        <taxon>Nocardioidaceae</taxon>
        <taxon>Nocardioides</taxon>
    </lineage>
</organism>
<proteinExistence type="predicted"/>
<feature type="chain" id="PRO_5045731819" evidence="1">
    <location>
        <begin position="35"/>
        <end position="285"/>
    </location>
</feature>
<protein>
    <submittedName>
        <fullName evidence="3">Ig-like domain-containing protein</fullName>
    </submittedName>
</protein>
<keyword evidence="1" id="KW-0732">Signal</keyword>
<evidence type="ECO:0000259" key="2">
    <source>
        <dbReference type="Pfam" id="PF16640"/>
    </source>
</evidence>
<sequence>MNLRKITRSAVVAGATTALAAGVLVGLTSTTATAATGTANYNCTNGFTTDVLPLTLSATADLTAFPPFATGFQVPEDIVGVEIGIDLSPEVVAGLKAQGINSVGATSAGMSFPFGSSAAALKGFNVPSAQLPATGGYSMKTTTANEQFALPEPGTLELLMPTSFSLTNVIPIPLDCTVAGTQGVVTTYTVVPQNAAVTGKAPKAVKKGQAFSVVASVVGDNKPATGKVSLKAGSKKVGTGTLKNGKATIKLAKGIKKTTTFTVVYAGDTSTNGASSAPFKVTVKK</sequence>
<dbReference type="Gene3D" id="2.60.40.10">
    <property type="entry name" value="Immunoglobulins"/>
    <property type="match status" value="1"/>
</dbReference>
<dbReference type="Proteomes" id="UP001595956">
    <property type="component" value="Unassembled WGS sequence"/>
</dbReference>
<gene>
    <name evidence="3" type="ORF">ACFPKY_17060</name>
</gene>
<dbReference type="InterPro" id="IPR032109">
    <property type="entry name" value="Big_3_5"/>
</dbReference>
<dbReference type="Pfam" id="PF16640">
    <property type="entry name" value="Big_3_5"/>
    <property type="match status" value="1"/>
</dbReference>
<evidence type="ECO:0000313" key="4">
    <source>
        <dbReference type="Proteomes" id="UP001595956"/>
    </source>
</evidence>
<evidence type="ECO:0000256" key="1">
    <source>
        <dbReference type="SAM" id="SignalP"/>
    </source>
</evidence>
<keyword evidence="4" id="KW-1185">Reference proteome</keyword>
<accession>A0ABW0N4S6</accession>
<feature type="signal peptide" evidence="1">
    <location>
        <begin position="1"/>
        <end position="34"/>
    </location>
</feature>
<dbReference type="InterPro" id="IPR013783">
    <property type="entry name" value="Ig-like_fold"/>
</dbReference>
<name>A0ABW0N4S6_9ACTN</name>
<dbReference type="EMBL" id="JBHSMD010000006">
    <property type="protein sequence ID" value="MFC5494823.1"/>
    <property type="molecule type" value="Genomic_DNA"/>
</dbReference>
<comment type="caution">
    <text evidence="3">The sequence shown here is derived from an EMBL/GenBank/DDBJ whole genome shotgun (WGS) entry which is preliminary data.</text>
</comment>